<accession>A0A0C3BGR9</accession>
<dbReference type="AlphaFoldDB" id="A0A0C3BGR9"/>
<dbReference type="EMBL" id="KN824284">
    <property type="protein sequence ID" value="KIM30641.1"/>
    <property type="molecule type" value="Genomic_DNA"/>
</dbReference>
<evidence type="ECO:0000313" key="3">
    <source>
        <dbReference type="Proteomes" id="UP000054097"/>
    </source>
</evidence>
<evidence type="ECO:0000256" key="1">
    <source>
        <dbReference type="SAM" id="Phobius"/>
    </source>
</evidence>
<keyword evidence="1" id="KW-0812">Transmembrane</keyword>
<name>A0A0C3BGR9_SERVB</name>
<keyword evidence="1" id="KW-1133">Transmembrane helix</keyword>
<feature type="transmembrane region" description="Helical" evidence="1">
    <location>
        <begin position="6"/>
        <end position="29"/>
    </location>
</feature>
<evidence type="ECO:0000313" key="2">
    <source>
        <dbReference type="EMBL" id="KIM30641.1"/>
    </source>
</evidence>
<dbReference type="HOGENOM" id="CLU_2962363_0_0_1"/>
<reference evidence="3" key="2">
    <citation type="submission" date="2015-01" db="EMBL/GenBank/DDBJ databases">
        <title>Evolutionary Origins and Diversification of the Mycorrhizal Mutualists.</title>
        <authorList>
            <consortium name="DOE Joint Genome Institute"/>
            <consortium name="Mycorrhizal Genomics Consortium"/>
            <person name="Kohler A."/>
            <person name="Kuo A."/>
            <person name="Nagy L.G."/>
            <person name="Floudas D."/>
            <person name="Copeland A."/>
            <person name="Barry K.W."/>
            <person name="Cichocki N."/>
            <person name="Veneault-Fourrey C."/>
            <person name="LaButti K."/>
            <person name="Lindquist E.A."/>
            <person name="Lipzen A."/>
            <person name="Lundell T."/>
            <person name="Morin E."/>
            <person name="Murat C."/>
            <person name="Riley R."/>
            <person name="Ohm R."/>
            <person name="Sun H."/>
            <person name="Tunlid A."/>
            <person name="Henrissat B."/>
            <person name="Grigoriev I.V."/>
            <person name="Hibbett D.S."/>
            <person name="Martin F."/>
        </authorList>
    </citation>
    <scope>NUCLEOTIDE SEQUENCE [LARGE SCALE GENOMIC DNA]</scope>
    <source>
        <strain evidence="3">MAFF 305830</strain>
    </source>
</reference>
<organism evidence="2 3">
    <name type="scientific">Serendipita vermifera MAFF 305830</name>
    <dbReference type="NCBI Taxonomy" id="933852"/>
    <lineage>
        <taxon>Eukaryota</taxon>
        <taxon>Fungi</taxon>
        <taxon>Dikarya</taxon>
        <taxon>Basidiomycota</taxon>
        <taxon>Agaricomycotina</taxon>
        <taxon>Agaricomycetes</taxon>
        <taxon>Sebacinales</taxon>
        <taxon>Serendipitaceae</taxon>
        <taxon>Serendipita</taxon>
    </lineage>
</organism>
<sequence length="59" mass="7110">MLFDQPVSILWVYACRLVALVPFMWPLYFHLIVSQCYKSLFTCQYQNKINTVFNFQINI</sequence>
<keyword evidence="3" id="KW-1185">Reference proteome</keyword>
<keyword evidence="1" id="KW-0472">Membrane</keyword>
<dbReference type="Proteomes" id="UP000054097">
    <property type="component" value="Unassembled WGS sequence"/>
</dbReference>
<proteinExistence type="predicted"/>
<gene>
    <name evidence="2" type="ORF">M408DRAFT_288724</name>
</gene>
<reference evidence="2 3" key="1">
    <citation type="submission" date="2014-04" db="EMBL/GenBank/DDBJ databases">
        <authorList>
            <consortium name="DOE Joint Genome Institute"/>
            <person name="Kuo A."/>
            <person name="Zuccaro A."/>
            <person name="Kohler A."/>
            <person name="Nagy L.G."/>
            <person name="Floudas D."/>
            <person name="Copeland A."/>
            <person name="Barry K.W."/>
            <person name="Cichocki N."/>
            <person name="Veneault-Fourrey C."/>
            <person name="LaButti K."/>
            <person name="Lindquist E.A."/>
            <person name="Lipzen A."/>
            <person name="Lundell T."/>
            <person name="Morin E."/>
            <person name="Murat C."/>
            <person name="Sun H."/>
            <person name="Tunlid A."/>
            <person name="Henrissat B."/>
            <person name="Grigoriev I.V."/>
            <person name="Hibbett D.S."/>
            <person name="Martin F."/>
            <person name="Nordberg H.P."/>
            <person name="Cantor M.N."/>
            <person name="Hua S.X."/>
        </authorList>
    </citation>
    <scope>NUCLEOTIDE SEQUENCE [LARGE SCALE GENOMIC DNA]</scope>
    <source>
        <strain evidence="2 3">MAFF 305830</strain>
    </source>
</reference>
<protein>
    <submittedName>
        <fullName evidence="2">Uncharacterized protein</fullName>
    </submittedName>
</protein>